<accession>A0A0P1IRH4</accession>
<dbReference type="PANTHER" id="PTHR34039">
    <property type="entry name" value="UPF0102 PROTEIN YRAN"/>
    <property type="match status" value="1"/>
</dbReference>
<dbReference type="Proteomes" id="UP000051184">
    <property type="component" value="Unassembled WGS sequence"/>
</dbReference>
<dbReference type="GO" id="GO:0003676">
    <property type="term" value="F:nucleic acid binding"/>
    <property type="evidence" value="ECO:0007669"/>
    <property type="project" value="InterPro"/>
</dbReference>
<comment type="similarity">
    <text evidence="1">Belongs to the UPF0102 family.</text>
</comment>
<gene>
    <name evidence="2" type="ORF">TA5114_01962</name>
</gene>
<protein>
    <submittedName>
        <fullName evidence="2">Uncharacterized protein</fullName>
    </submittedName>
</protein>
<dbReference type="EMBL" id="CYUE01000020">
    <property type="protein sequence ID" value="CUK26155.1"/>
    <property type="molecule type" value="Genomic_DNA"/>
</dbReference>
<dbReference type="STRING" id="1715691.TA5113_02064"/>
<sequence length="129" mass="14440">MQPYQNATFRSQRGKRNFLAGQAAEHSVRRIYQDRGFDLIAQRWRGGGGELDLVFRKGDSLTFVEVKKSRSHELAAQRVSQQQIHRIFNAASVFASKLEGGNLLEMQFDVALVDGAGAVQILENALMAF</sequence>
<dbReference type="InterPro" id="IPR003509">
    <property type="entry name" value="UPF0102_YraN-like"/>
</dbReference>
<dbReference type="InterPro" id="IPR011856">
    <property type="entry name" value="tRNA_endonuc-like_dom_sf"/>
</dbReference>
<evidence type="ECO:0000313" key="2">
    <source>
        <dbReference type="EMBL" id="CUK26155.1"/>
    </source>
</evidence>
<dbReference type="PANTHER" id="PTHR34039:SF1">
    <property type="entry name" value="UPF0102 PROTEIN YRAN"/>
    <property type="match status" value="1"/>
</dbReference>
<name>A0A0P1IRH4_9RHOB</name>
<dbReference type="AlphaFoldDB" id="A0A0P1IRH4"/>
<reference evidence="3" key="1">
    <citation type="submission" date="2015-09" db="EMBL/GenBank/DDBJ databases">
        <authorList>
            <person name="Rodrigo-Torres Lidia"/>
            <person name="Arahal R.David."/>
        </authorList>
    </citation>
    <scope>NUCLEOTIDE SEQUENCE [LARGE SCALE GENOMIC DNA]</scope>
    <source>
        <strain evidence="3">CECT 5114</strain>
    </source>
</reference>
<dbReference type="OrthoDB" id="9812968at2"/>
<organism evidence="2 3">
    <name type="scientific">Cognatishimia activa</name>
    <dbReference type="NCBI Taxonomy" id="1715691"/>
    <lineage>
        <taxon>Bacteria</taxon>
        <taxon>Pseudomonadati</taxon>
        <taxon>Pseudomonadota</taxon>
        <taxon>Alphaproteobacteria</taxon>
        <taxon>Rhodobacterales</taxon>
        <taxon>Paracoccaceae</taxon>
        <taxon>Cognatishimia</taxon>
    </lineage>
</organism>
<evidence type="ECO:0000256" key="1">
    <source>
        <dbReference type="ARBA" id="ARBA00006738"/>
    </source>
</evidence>
<dbReference type="InterPro" id="IPR011335">
    <property type="entry name" value="Restrct_endonuc-II-like"/>
</dbReference>
<dbReference type="SUPFAM" id="SSF52980">
    <property type="entry name" value="Restriction endonuclease-like"/>
    <property type="match status" value="1"/>
</dbReference>
<dbReference type="Pfam" id="PF02021">
    <property type="entry name" value="UPF0102"/>
    <property type="match status" value="1"/>
</dbReference>
<dbReference type="Gene3D" id="3.40.1350.10">
    <property type="match status" value="1"/>
</dbReference>
<evidence type="ECO:0000313" key="3">
    <source>
        <dbReference type="Proteomes" id="UP000051184"/>
    </source>
</evidence>
<proteinExistence type="inferred from homology"/>
<keyword evidence="3" id="KW-1185">Reference proteome</keyword>